<reference evidence="5 6" key="1">
    <citation type="submission" date="2019-08" db="EMBL/GenBank/DDBJ databases">
        <title>Draft genome sequence of Ulvibacter marinus type strain NBRC 109484.</title>
        <authorList>
            <person name="Kawano K."/>
            <person name="Ushijima N."/>
            <person name="Kihara M."/>
            <person name="Itoh H."/>
        </authorList>
    </citation>
    <scope>NUCLEOTIDE SEQUENCE [LARGE SCALE GENOMIC DNA]</scope>
    <source>
        <strain evidence="5 6">NBRC 109484</strain>
    </source>
</reference>
<comment type="caution">
    <text evidence="5">The sequence shown here is derived from an EMBL/GenBank/DDBJ whole genome shotgun (WGS) entry which is preliminary data.</text>
</comment>
<evidence type="ECO:0000313" key="6">
    <source>
        <dbReference type="Proteomes" id="UP000326509"/>
    </source>
</evidence>
<dbReference type="InterPro" id="IPR016032">
    <property type="entry name" value="Sig_transdc_resp-reg_C-effctor"/>
</dbReference>
<dbReference type="Gene3D" id="1.10.10.10">
    <property type="entry name" value="Winged helix-like DNA-binding domain superfamily/Winged helix DNA-binding domain"/>
    <property type="match status" value="1"/>
</dbReference>
<dbReference type="InterPro" id="IPR036388">
    <property type="entry name" value="WH-like_DNA-bd_sf"/>
</dbReference>
<dbReference type="PROSITE" id="PS51755">
    <property type="entry name" value="OMPR_PHOB"/>
    <property type="match status" value="1"/>
</dbReference>
<gene>
    <name evidence="5" type="ORF">ULMA_16640</name>
</gene>
<evidence type="ECO:0000259" key="4">
    <source>
        <dbReference type="PROSITE" id="PS51755"/>
    </source>
</evidence>
<protein>
    <recommendedName>
        <fullName evidence="4">OmpR/PhoB-type domain-containing protein</fullName>
    </recommendedName>
</protein>
<dbReference type="Proteomes" id="UP000326509">
    <property type="component" value="Unassembled WGS sequence"/>
</dbReference>
<keyword evidence="3" id="KW-0812">Transmembrane</keyword>
<keyword evidence="1 2" id="KW-0238">DNA-binding</keyword>
<evidence type="ECO:0000256" key="1">
    <source>
        <dbReference type="ARBA" id="ARBA00023125"/>
    </source>
</evidence>
<evidence type="ECO:0000313" key="5">
    <source>
        <dbReference type="EMBL" id="GER59556.1"/>
    </source>
</evidence>
<dbReference type="SUPFAM" id="SSF46894">
    <property type="entry name" value="C-terminal effector domain of the bipartite response regulators"/>
    <property type="match status" value="1"/>
</dbReference>
<dbReference type="GO" id="GO:0006355">
    <property type="term" value="P:regulation of DNA-templated transcription"/>
    <property type="evidence" value="ECO:0007669"/>
    <property type="project" value="InterPro"/>
</dbReference>
<keyword evidence="6" id="KW-1185">Reference proteome</keyword>
<dbReference type="RefSeq" id="WP_161596079.1">
    <property type="nucleotide sequence ID" value="NZ_BKCG01000003.1"/>
</dbReference>
<keyword evidence="3" id="KW-1133">Transmembrane helix</keyword>
<organism evidence="5 6">
    <name type="scientific">Patiriisocius marinus</name>
    <dbReference type="NCBI Taxonomy" id="1397112"/>
    <lineage>
        <taxon>Bacteria</taxon>
        <taxon>Pseudomonadati</taxon>
        <taxon>Bacteroidota</taxon>
        <taxon>Flavobacteriia</taxon>
        <taxon>Flavobacteriales</taxon>
        <taxon>Flavobacteriaceae</taxon>
        <taxon>Patiriisocius</taxon>
    </lineage>
</organism>
<accession>A0A5J4IX91</accession>
<sequence length="288" mass="33049">MKEIKDLSKFTILVTLLLLALNSCSTKEETVYPSERVKVALRSVGNQLLLSKKDSTSLVLPVVALSNNTYELSFENPIAFDPSILNRLVDEIFKKANLPENYLVEVVQCGDNEVAYSYEMFRAVENNIVPCGGRIVPERCYTIELTFTEVKATNTSPFWFYTLVFLVLAFLFFVFYSKYHSFKRETISENTLRLGSFKFYPEENKLVKEAQDIPLSNKECELLAILISRPNQIVKREELSKKVWEDNGVIVGRSLDTYISKLRKKLQDDNTIKIVNVHGVGYKLELDK</sequence>
<feature type="transmembrane region" description="Helical" evidence="3">
    <location>
        <begin position="158"/>
        <end position="176"/>
    </location>
</feature>
<evidence type="ECO:0000256" key="3">
    <source>
        <dbReference type="SAM" id="Phobius"/>
    </source>
</evidence>
<dbReference type="GO" id="GO:0003677">
    <property type="term" value="F:DNA binding"/>
    <property type="evidence" value="ECO:0007669"/>
    <property type="project" value="UniProtKB-UniRule"/>
</dbReference>
<dbReference type="EMBL" id="BKCG01000003">
    <property type="protein sequence ID" value="GER59556.1"/>
    <property type="molecule type" value="Genomic_DNA"/>
</dbReference>
<dbReference type="GO" id="GO:0000160">
    <property type="term" value="P:phosphorelay signal transduction system"/>
    <property type="evidence" value="ECO:0007669"/>
    <property type="project" value="InterPro"/>
</dbReference>
<feature type="DNA-binding region" description="OmpR/PhoB-type" evidence="2">
    <location>
        <begin position="189"/>
        <end position="286"/>
    </location>
</feature>
<dbReference type="CDD" id="cd00383">
    <property type="entry name" value="trans_reg_C"/>
    <property type="match status" value="1"/>
</dbReference>
<feature type="domain" description="OmpR/PhoB-type" evidence="4">
    <location>
        <begin position="189"/>
        <end position="286"/>
    </location>
</feature>
<name>A0A5J4IX91_9FLAO</name>
<dbReference type="SMART" id="SM00862">
    <property type="entry name" value="Trans_reg_C"/>
    <property type="match status" value="1"/>
</dbReference>
<dbReference type="OrthoDB" id="7556122at2"/>
<keyword evidence="3" id="KW-0472">Membrane</keyword>
<dbReference type="AlphaFoldDB" id="A0A5J4IX91"/>
<dbReference type="Pfam" id="PF00486">
    <property type="entry name" value="Trans_reg_C"/>
    <property type="match status" value="1"/>
</dbReference>
<dbReference type="InterPro" id="IPR001867">
    <property type="entry name" value="OmpR/PhoB-type_DNA-bd"/>
</dbReference>
<evidence type="ECO:0000256" key="2">
    <source>
        <dbReference type="PROSITE-ProRule" id="PRU01091"/>
    </source>
</evidence>
<proteinExistence type="predicted"/>